<comment type="caution">
    <text evidence="2">The sequence shown here is derived from an EMBL/GenBank/DDBJ whole genome shotgun (WGS) entry which is preliminary data.</text>
</comment>
<dbReference type="Proteomes" id="UP001302812">
    <property type="component" value="Unassembled WGS sequence"/>
</dbReference>
<dbReference type="GeneID" id="89933141"/>
<feature type="region of interest" description="Disordered" evidence="1">
    <location>
        <begin position="161"/>
        <end position="222"/>
    </location>
</feature>
<gene>
    <name evidence="2" type="ORF">N656DRAFT_256866</name>
</gene>
<sequence>MAVGIERLERKLDRLEKFFSKKRKGTRSSNISLSESSSRPPSPLSARLDADGQQFPWPSFIRPTSSRMIAREEAALGPSPTRRTKSLPDSSNSQHPMSLNIRATSVGTVTRPAFTKGVPQIPPRVSSLAPGIPQGCTPQSRGLGKTVPVSQLLEFSFPAASVDGENNTSSSFRSRSNSRSGPRSLSPSTSVSVSPKTRKSQKRNARHAHDETPISQLHKLDAKGSSVPQFDFGWTSMQQESQPSGSAQHQSAASKALSREISLPGTRRAGMGNGNSMKCPRPKSLYDSGTLDKLSHASLRKSVSLSDVDSILKEPSLTEVMKLSEDDIADHRLTHRTKTTAPNLPARSLSHDLPAAARGPQTVETYQLLMPSPPLASRPTTVAALEAARIAVKFGFDLVYIVKLWPGRTGYSKPQLALKPSYGLFPPARPSPHSFPGSNELGKDTLGAGAVPSLCNSSGCGMSGRLLAAYGLPSIMCPFQISVPVHQKVLRTEGWLEYRSENAGTAMDEFARGYSCSFYTGHIPERRCGKASPDSKIRMCKETARAEANCGIVFAAYRLPSKDSADVGCNAAQLAEVHKEAQALVDMLLDVRRSMRKRRAAAAASPKQPTTVPSTTAAEAVHRTPPCQVSSAVDNKRSKESLVSGTEQCHKPFPKSIPKPSTLRQSAQRAAIATHSISRLYKAGMMNAFS</sequence>
<feature type="region of interest" description="Disordered" evidence="1">
    <location>
        <begin position="116"/>
        <end position="143"/>
    </location>
</feature>
<keyword evidence="3" id="KW-1185">Reference proteome</keyword>
<organism evidence="2 3">
    <name type="scientific">Canariomyces notabilis</name>
    <dbReference type="NCBI Taxonomy" id="2074819"/>
    <lineage>
        <taxon>Eukaryota</taxon>
        <taxon>Fungi</taxon>
        <taxon>Dikarya</taxon>
        <taxon>Ascomycota</taxon>
        <taxon>Pezizomycotina</taxon>
        <taxon>Sordariomycetes</taxon>
        <taxon>Sordariomycetidae</taxon>
        <taxon>Sordariales</taxon>
        <taxon>Chaetomiaceae</taxon>
        <taxon>Canariomyces</taxon>
    </lineage>
</organism>
<reference evidence="2" key="1">
    <citation type="journal article" date="2023" name="Mol. Phylogenet. Evol.">
        <title>Genome-scale phylogeny and comparative genomics of the fungal order Sordariales.</title>
        <authorList>
            <person name="Hensen N."/>
            <person name="Bonometti L."/>
            <person name="Westerberg I."/>
            <person name="Brannstrom I.O."/>
            <person name="Guillou S."/>
            <person name="Cros-Aarteil S."/>
            <person name="Calhoun S."/>
            <person name="Haridas S."/>
            <person name="Kuo A."/>
            <person name="Mondo S."/>
            <person name="Pangilinan J."/>
            <person name="Riley R."/>
            <person name="LaButti K."/>
            <person name="Andreopoulos B."/>
            <person name="Lipzen A."/>
            <person name="Chen C."/>
            <person name="Yan M."/>
            <person name="Daum C."/>
            <person name="Ng V."/>
            <person name="Clum A."/>
            <person name="Steindorff A."/>
            <person name="Ohm R.A."/>
            <person name="Martin F."/>
            <person name="Silar P."/>
            <person name="Natvig D.O."/>
            <person name="Lalanne C."/>
            <person name="Gautier V."/>
            <person name="Ament-Velasquez S.L."/>
            <person name="Kruys A."/>
            <person name="Hutchinson M.I."/>
            <person name="Powell A.J."/>
            <person name="Barry K."/>
            <person name="Miller A.N."/>
            <person name="Grigoriev I.V."/>
            <person name="Debuchy R."/>
            <person name="Gladieux P."/>
            <person name="Hiltunen Thoren M."/>
            <person name="Johannesson H."/>
        </authorList>
    </citation>
    <scope>NUCLEOTIDE SEQUENCE</scope>
    <source>
        <strain evidence="2">CBS 508.74</strain>
    </source>
</reference>
<evidence type="ECO:0000256" key="1">
    <source>
        <dbReference type="SAM" id="MobiDB-lite"/>
    </source>
</evidence>
<accession>A0AAN6TLC4</accession>
<name>A0AAN6TLC4_9PEZI</name>
<feature type="compositionally biased region" description="Low complexity" evidence="1">
    <location>
        <begin position="27"/>
        <end position="47"/>
    </location>
</feature>
<proteinExistence type="predicted"/>
<feature type="region of interest" description="Disordered" evidence="1">
    <location>
        <begin position="19"/>
        <end position="57"/>
    </location>
</feature>
<dbReference type="EMBL" id="MU853333">
    <property type="protein sequence ID" value="KAK4116539.1"/>
    <property type="molecule type" value="Genomic_DNA"/>
</dbReference>
<feature type="compositionally biased region" description="Polar residues" evidence="1">
    <location>
        <begin position="87"/>
        <end position="99"/>
    </location>
</feature>
<evidence type="ECO:0000313" key="3">
    <source>
        <dbReference type="Proteomes" id="UP001302812"/>
    </source>
</evidence>
<feature type="region of interest" description="Disordered" evidence="1">
    <location>
        <begin position="74"/>
        <end position="99"/>
    </location>
</feature>
<reference evidence="2" key="2">
    <citation type="submission" date="2023-05" db="EMBL/GenBank/DDBJ databases">
        <authorList>
            <consortium name="Lawrence Berkeley National Laboratory"/>
            <person name="Steindorff A."/>
            <person name="Hensen N."/>
            <person name="Bonometti L."/>
            <person name="Westerberg I."/>
            <person name="Brannstrom I.O."/>
            <person name="Guillou S."/>
            <person name="Cros-Aarteil S."/>
            <person name="Calhoun S."/>
            <person name="Haridas S."/>
            <person name="Kuo A."/>
            <person name="Mondo S."/>
            <person name="Pangilinan J."/>
            <person name="Riley R."/>
            <person name="Labutti K."/>
            <person name="Andreopoulos B."/>
            <person name="Lipzen A."/>
            <person name="Chen C."/>
            <person name="Yanf M."/>
            <person name="Daum C."/>
            <person name="Ng V."/>
            <person name="Clum A."/>
            <person name="Ohm R."/>
            <person name="Martin F."/>
            <person name="Silar P."/>
            <person name="Natvig D."/>
            <person name="Lalanne C."/>
            <person name="Gautier V."/>
            <person name="Ament-Velasquez S.L."/>
            <person name="Kruys A."/>
            <person name="Hutchinson M.I."/>
            <person name="Powell A.J."/>
            <person name="Barry K."/>
            <person name="Miller A.N."/>
            <person name="Grigoriev I.V."/>
            <person name="Debuchy R."/>
            <person name="Gladieux P."/>
            <person name="Thoren M.H."/>
            <person name="Johannesson H."/>
        </authorList>
    </citation>
    <scope>NUCLEOTIDE SEQUENCE</scope>
    <source>
        <strain evidence="2">CBS 508.74</strain>
    </source>
</reference>
<feature type="region of interest" description="Disordered" evidence="1">
    <location>
        <begin position="237"/>
        <end position="259"/>
    </location>
</feature>
<feature type="compositionally biased region" description="Basic residues" evidence="1">
    <location>
        <begin position="196"/>
        <end position="206"/>
    </location>
</feature>
<feature type="region of interest" description="Disordered" evidence="1">
    <location>
        <begin position="600"/>
        <end position="662"/>
    </location>
</feature>
<dbReference type="AlphaFoldDB" id="A0AAN6TLC4"/>
<dbReference type="RefSeq" id="XP_064674109.1">
    <property type="nucleotide sequence ID" value="XM_064809018.1"/>
</dbReference>
<protein>
    <submittedName>
        <fullName evidence="2">Uncharacterized protein</fullName>
    </submittedName>
</protein>
<feature type="compositionally biased region" description="Polar residues" evidence="1">
    <location>
        <begin position="607"/>
        <end position="617"/>
    </location>
</feature>
<feature type="compositionally biased region" description="Polar residues" evidence="1">
    <location>
        <begin position="237"/>
        <end position="253"/>
    </location>
</feature>
<feature type="compositionally biased region" description="Basic and acidic residues" evidence="1">
    <location>
        <begin position="207"/>
        <end position="222"/>
    </location>
</feature>
<evidence type="ECO:0000313" key="2">
    <source>
        <dbReference type="EMBL" id="KAK4116539.1"/>
    </source>
</evidence>
<feature type="compositionally biased region" description="Low complexity" evidence="1">
    <location>
        <begin position="166"/>
        <end position="195"/>
    </location>
</feature>